<dbReference type="PROSITE" id="PS51194">
    <property type="entry name" value="HELICASE_CTER"/>
    <property type="match status" value="1"/>
</dbReference>
<dbReference type="GO" id="GO:0003676">
    <property type="term" value="F:nucleic acid binding"/>
    <property type="evidence" value="ECO:0007669"/>
    <property type="project" value="InterPro"/>
</dbReference>
<keyword evidence="12" id="KW-1185">Reference proteome</keyword>
<dbReference type="InterPro" id="IPR007529">
    <property type="entry name" value="Znf_HIT"/>
</dbReference>
<keyword evidence="4" id="KW-0378">Hydrolase</keyword>
<dbReference type="InterPro" id="IPR011545">
    <property type="entry name" value="DEAD/DEAH_box_helicase_dom"/>
</dbReference>
<dbReference type="InterPro" id="IPR001650">
    <property type="entry name" value="Helicase_C-like"/>
</dbReference>
<dbReference type="PROSITE" id="PS51192">
    <property type="entry name" value="HELICASE_ATP_BIND_1"/>
    <property type="match status" value="1"/>
</dbReference>
<feature type="region of interest" description="Disordered" evidence="8">
    <location>
        <begin position="580"/>
        <end position="603"/>
    </location>
</feature>
<dbReference type="PANTHER" id="PTHR47958">
    <property type="entry name" value="ATP-DEPENDENT RNA HELICASE DBP3"/>
    <property type="match status" value="1"/>
</dbReference>
<dbReference type="Pfam" id="PF04438">
    <property type="entry name" value="zf-HIT"/>
    <property type="match status" value="1"/>
</dbReference>
<feature type="compositionally biased region" description="Basic and acidic residues" evidence="8">
    <location>
        <begin position="587"/>
        <end position="596"/>
    </location>
</feature>
<dbReference type="RefSeq" id="XP_054837931.1">
    <property type="nucleotide sequence ID" value="XM_054981956.1"/>
</dbReference>
<dbReference type="SMART" id="SM00490">
    <property type="entry name" value="HELICc"/>
    <property type="match status" value="1"/>
</dbReference>
<dbReference type="CTD" id="83479"/>
<reference evidence="13" key="1">
    <citation type="submission" date="2025-08" db="UniProtKB">
        <authorList>
            <consortium name="RefSeq"/>
        </authorList>
    </citation>
    <scope>IDENTIFICATION</scope>
    <source>
        <tissue evidence="13">Blood</tissue>
    </source>
</reference>
<evidence type="ECO:0000313" key="12">
    <source>
        <dbReference type="Proteomes" id="UP001190640"/>
    </source>
</evidence>
<evidence type="ECO:0000256" key="7">
    <source>
        <dbReference type="PROSITE-ProRule" id="PRU00552"/>
    </source>
</evidence>
<accession>A0AA97L0N9</accession>
<dbReference type="GO" id="GO:0003724">
    <property type="term" value="F:RNA helicase activity"/>
    <property type="evidence" value="ECO:0007669"/>
    <property type="project" value="UniProtKB-EC"/>
</dbReference>
<evidence type="ECO:0000256" key="5">
    <source>
        <dbReference type="ARBA" id="ARBA00022806"/>
    </source>
</evidence>
<comment type="similarity">
    <text evidence="1">Belongs to the DEAD box helicase family. DDX59 subfamily.</text>
</comment>
<evidence type="ECO:0000256" key="6">
    <source>
        <dbReference type="ARBA" id="ARBA00022840"/>
    </source>
</evidence>
<dbReference type="InterPro" id="IPR014014">
    <property type="entry name" value="RNA_helicase_DEAD_Q_motif"/>
</dbReference>
<dbReference type="CDD" id="cd23022">
    <property type="entry name" value="zf-HIT_DDX59"/>
    <property type="match status" value="1"/>
</dbReference>
<dbReference type="KEGG" id="emc:129331413"/>
<dbReference type="Proteomes" id="UP001190640">
    <property type="component" value="Chromosome 5"/>
</dbReference>
<dbReference type="Gene3D" id="3.30.60.220">
    <property type="match status" value="1"/>
</dbReference>
<dbReference type="GO" id="GO:0005524">
    <property type="term" value="F:ATP binding"/>
    <property type="evidence" value="ECO:0007669"/>
    <property type="project" value="UniProtKB-KW"/>
</dbReference>
<dbReference type="InterPro" id="IPR027417">
    <property type="entry name" value="P-loop_NTPase"/>
</dbReference>
<gene>
    <name evidence="13" type="primary">DDX59</name>
</gene>
<dbReference type="GO" id="GO:0016787">
    <property type="term" value="F:hydrolase activity"/>
    <property type="evidence" value="ECO:0007669"/>
    <property type="project" value="UniProtKB-KW"/>
</dbReference>
<feature type="short sequence motif" description="Q motif" evidence="7">
    <location>
        <begin position="208"/>
        <end position="236"/>
    </location>
</feature>
<dbReference type="FunFam" id="3.30.60.220:FF:000001">
    <property type="entry name" value="Probable ATP-dependent RNA helicase DDX59"/>
    <property type="match status" value="1"/>
</dbReference>
<dbReference type="GeneID" id="129331413"/>
<evidence type="ECO:0000256" key="3">
    <source>
        <dbReference type="ARBA" id="ARBA00022741"/>
    </source>
</evidence>
<feature type="domain" description="Helicase ATP-binding" evidence="9">
    <location>
        <begin position="239"/>
        <end position="410"/>
    </location>
</feature>
<sequence length="625" mass="69574">MFIPRALKVKRTTDDDGTCVAKKNKSSPSESSFEEASKFRDAELDLKDNSASERDSCPVEDCTEPQTYLNSPVAVVKGTLENAKSEECSLAEEPVKSFSRTQRWPQPGEPVCVVCGRYGEYICDQTDEDVCSLECKAKHLLRIKEQEEGSKPTDGEIKESQTRSACLDHTYVYKENDFVLSLQDGQVDNLKLQLGITVQGQGVARPIVEFEHCGFPDILNCNLKKSGYEVPTPVQMQMIPVGLQGRDIVAAADTGSGKTAAFLLPVIIKAMGETESPSALILTPTRELAIQIEKQAKELMIGLPNMRTVLLVGGLPLPPQLHRLKQNVKVIIATPGRLLEILKQSTIQLHHIKLVVVDEADSMLKMGFQQQVLDILENIPSDRQTLLVSATMPFGTEQLANRLLQNPVKITIGEKNMPCSNVRQIILWVEEPSKKKKLFEILNDKKLFKPPVLVFVECKLGADLLSDAVHKITGLQTVSMHADKLQTERTAILQGLFQEKYEVVVSTGVLGRGLDLVNVKLVVNFDMPSSMDEYVHQVGRAGRLGHSGTAITFINNNSKRLFWDVVKRVKPTGTILPPQLLNSPYLHDQKRKEQQRSKQSQHGLVTADKLVDIIRKHDRSISQKH</sequence>
<keyword evidence="3" id="KW-0547">Nucleotide-binding</keyword>
<evidence type="ECO:0000259" key="10">
    <source>
        <dbReference type="PROSITE" id="PS51194"/>
    </source>
</evidence>
<dbReference type="InterPro" id="IPR014001">
    <property type="entry name" value="Helicase_ATP-bd"/>
</dbReference>
<dbReference type="CDD" id="cd18787">
    <property type="entry name" value="SF2_C_DEAD"/>
    <property type="match status" value="1"/>
</dbReference>
<dbReference type="AlphaFoldDB" id="A0AA97L0N9"/>
<evidence type="ECO:0000256" key="1">
    <source>
        <dbReference type="ARBA" id="ARBA00009718"/>
    </source>
</evidence>
<proteinExistence type="inferred from homology"/>
<evidence type="ECO:0000256" key="4">
    <source>
        <dbReference type="ARBA" id="ARBA00022801"/>
    </source>
</evidence>
<feature type="domain" description="Helicase C-terminal" evidence="10">
    <location>
        <begin position="421"/>
        <end position="584"/>
    </location>
</feature>
<keyword evidence="5 13" id="KW-0347">Helicase</keyword>
<evidence type="ECO:0000256" key="2">
    <source>
        <dbReference type="ARBA" id="ARBA00012552"/>
    </source>
</evidence>
<feature type="compositionally biased region" description="Basic and acidic residues" evidence="8">
    <location>
        <begin position="35"/>
        <end position="57"/>
    </location>
</feature>
<dbReference type="SUPFAM" id="SSF52540">
    <property type="entry name" value="P-loop containing nucleoside triphosphate hydrolases"/>
    <property type="match status" value="2"/>
</dbReference>
<dbReference type="Pfam" id="PF00271">
    <property type="entry name" value="Helicase_C"/>
    <property type="match status" value="1"/>
</dbReference>
<feature type="domain" description="DEAD-box RNA helicase Q" evidence="11">
    <location>
        <begin position="208"/>
        <end position="236"/>
    </location>
</feature>
<dbReference type="Pfam" id="PF00270">
    <property type="entry name" value="DEAD"/>
    <property type="match status" value="1"/>
</dbReference>
<keyword evidence="6" id="KW-0067">ATP-binding</keyword>
<dbReference type="Gene3D" id="3.40.50.300">
    <property type="entry name" value="P-loop containing nucleotide triphosphate hydrolases"/>
    <property type="match status" value="2"/>
</dbReference>
<evidence type="ECO:0000256" key="8">
    <source>
        <dbReference type="SAM" id="MobiDB-lite"/>
    </source>
</evidence>
<name>A0AA97L0N9_EUBMA</name>
<protein>
    <recommendedName>
        <fullName evidence="2">RNA helicase</fullName>
        <ecNumber evidence="2">3.6.4.13</ecNumber>
    </recommendedName>
</protein>
<dbReference type="SMART" id="SM00487">
    <property type="entry name" value="DEXDc"/>
    <property type="match status" value="1"/>
</dbReference>
<evidence type="ECO:0000259" key="11">
    <source>
        <dbReference type="PROSITE" id="PS51195"/>
    </source>
</evidence>
<dbReference type="PROSITE" id="PS51195">
    <property type="entry name" value="Q_MOTIF"/>
    <property type="match status" value="1"/>
</dbReference>
<feature type="region of interest" description="Disordered" evidence="8">
    <location>
        <begin position="14"/>
        <end position="57"/>
    </location>
</feature>
<dbReference type="EC" id="3.6.4.13" evidence="2"/>
<evidence type="ECO:0000259" key="9">
    <source>
        <dbReference type="PROSITE" id="PS51192"/>
    </source>
</evidence>
<organism evidence="12 13">
    <name type="scientific">Eublepharis macularius</name>
    <name type="common">Leopard gecko</name>
    <name type="synonym">Cyrtodactylus macularius</name>
    <dbReference type="NCBI Taxonomy" id="481883"/>
    <lineage>
        <taxon>Eukaryota</taxon>
        <taxon>Metazoa</taxon>
        <taxon>Chordata</taxon>
        <taxon>Craniata</taxon>
        <taxon>Vertebrata</taxon>
        <taxon>Euteleostomi</taxon>
        <taxon>Lepidosauria</taxon>
        <taxon>Squamata</taxon>
        <taxon>Bifurcata</taxon>
        <taxon>Gekkota</taxon>
        <taxon>Eublepharidae</taxon>
        <taxon>Eublepharinae</taxon>
        <taxon>Eublepharis</taxon>
    </lineage>
</organism>
<evidence type="ECO:0000313" key="13">
    <source>
        <dbReference type="RefSeq" id="XP_054837931.1"/>
    </source>
</evidence>
<dbReference type="CDD" id="cd17962">
    <property type="entry name" value="DEADc_DDX59"/>
    <property type="match status" value="1"/>
</dbReference>